<evidence type="ECO:0000256" key="1">
    <source>
        <dbReference type="SAM" id="MobiDB-lite"/>
    </source>
</evidence>
<evidence type="ECO:0000313" key="3">
    <source>
        <dbReference type="Proteomes" id="UP000314294"/>
    </source>
</evidence>
<protein>
    <submittedName>
        <fullName evidence="2">Uncharacterized protein</fullName>
    </submittedName>
</protein>
<proteinExistence type="predicted"/>
<feature type="region of interest" description="Disordered" evidence="1">
    <location>
        <begin position="1"/>
        <end position="24"/>
    </location>
</feature>
<feature type="compositionally biased region" description="Basic and acidic residues" evidence="1">
    <location>
        <begin position="1"/>
        <end position="13"/>
    </location>
</feature>
<dbReference type="AlphaFoldDB" id="A0A4Z2HH93"/>
<dbReference type="Proteomes" id="UP000314294">
    <property type="component" value="Unassembled WGS sequence"/>
</dbReference>
<organism evidence="2 3">
    <name type="scientific">Liparis tanakae</name>
    <name type="common">Tanaka's snailfish</name>
    <dbReference type="NCBI Taxonomy" id="230148"/>
    <lineage>
        <taxon>Eukaryota</taxon>
        <taxon>Metazoa</taxon>
        <taxon>Chordata</taxon>
        <taxon>Craniata</taxon>
        <taxon>Vertebrata</taxon>
        <taxon>Euteleostomi</taxon>
        <taxon>Actinopterygii</taxon>
        <taxon>Neopterygii</taxon>
        <taxon>Teleostei</taxon>
        <taxon>Neoteleostei</taxon>
        <taxon>Acanthomorphata</taxon>
        <taxon>Eupercaria</taxon>
        <taxon>Perciformes</taxon>
        <taxon>Cottioidei</taxon>
        <taxon>Cottales</taxon>
        <taxon>Liparidae</taxon>
        <taxon>Liparis</taxon>
    </lineage>
</organism>
<name>A0A4Z2HH93_9TELE</name>
<comment type="caution">
    <text evidence="2">The sequence shown here is derived from an EMBL/GenBank/DDBJ whole genome shotgun (WGS) entry which is preliminary data.</text>
</comment>
<evidence type="ECO:0000313" key="2">
    <source>
        <dbReference type="EMBL" id="TNN64900.1"/>
    </source>
</evidence>
<dbReference type="EMBL" id="SRLO01000244">
    <property type="protein sequence ID" value="TNN64900.1"/>
    <property type="molecule type" value="Genomic_DNA"/>
</dbReference>
<sequence length="213" mass="22619">METTPKPKKERGVEPAAAHSWQSTGNVETMCSAYGCASLTHGLAPHLAEEIAAGGPGGADLGAVQAAVPPLRQEARSQQVWVEREVKVQTVAAVPQLVENPIRVRRSLGGFPPLYTASVVRQEVGQEVTSGIHSGGVNHFIRGKIPPLCRSHVRTAGLPVSSIRCALEEMCTNKTPEDVAISRIQTATCVVPGLTDLVRVMIPPRCPGPSEVR</sequence>
<reference evidence="2 3" key="1">
    <citation type="submission" date="2019-03" db="EMBL/GenBank/DDBJ databases">
        <title>First draft genome of Liparis tanakae, snailfish: a comprehensive survey of snailfish specific genes.</title>
        <authorList>
            <person name="Kim W."/>
            <person name="Song I."/>
            <person name="Jeong J.-H."/>
            <person name="Kim D."/>
            <person name="Kim S."/>
            <person name="Ryu S."/>
            <person name="Song J.Y."/>
            <person name="Lee S.K."/>
        </authorList>
    </citation>
    <scope>NUCLEOTIDE SEQUENCE [LARGE SCALE GENOMIC DNA]</scope>
    <source>
        <tissue evidence="2">Muscle</tissue>
    </source>
</reference>
<accession>A0A4Z2HH93</accession>
<keyword evidence="3" id="KW-1185">Reference proteome</keyword>
<gene>
    <name evidence="2" type="ORF">EYF80_024898</name>
</gene>